<dbReference type="Proteomes" id="UP000191010">
    <property type="component" value="Chromosome"/>
</dbReference>
<sequence>MWLHVDVASIHNDHWYNYWRAEPEGQGPLRLAPEDYTKDGHQYGELFWFGEYIAASGEDGARLLRDPAL</sequence>
<keyword evidence="2" id="KW-1185">Reference proteome</keyword>
<gene>
    <name evidence="1" type="ORF">B2J77_12855</name>
</gene>
<reference evidence="1 2" key="1">
    <citation type="submission" date="2017-02" db="EMBL/GenBank/DDBJ databases">
        <authorList>
            <person name="Guo L."/>
        </authorList>
    </citation>
    <scope>NUCLEOTIDE SEQUENCE [LARGE SCALE GENOMIC DNA]</scope>
    <source>
        <strain evidence="1 2">PRS09-11288</strain>
    </source>
</reference>
<accession>A0ABN4XXG8</accession>
<evidence type="ECO:0000313" key="2">
    <source>
        <dbReference type="Proteomes" id="UP000191010"/>
    </source>
</evidence>
<evidence type="ECO:0000313" key="1">
    <source>
        <dbReference type="EMBL" id="AQW69048.1"/>
    </source>
</evidence>
<name>A0ABN4XXG8_9PSED</name>
<proteinExistence type="predicted"/>
<dbReference type="EMBL" id="CP019952">
    <property type="protein sequence ID" value="AQW69048.1"/>
    <property type="molecule type" value="Genomic_DNA"/>
</dbReference>
<protein>
    <submittedName>
        <fullName evidence="1">Uncharacterized protein</fullName>
    </submittedName>
</protein>
<organism evidence="1 2">
    <name type="scientific">Pseudomonas parafulva</name>
    <dbReference type="NCBI Taxonomy" id="157782"/>
    <lineage>
        <taxon>Bacteria</taxon>
        <taxon>Pseudomonadati</taxon>
        <taxon>Pseudomonadota</taxon>
        <taxon>Gammaproteobacteria</taxon>
        <taxon>Pseudomonadales</taxon>
        <taxon>Pseudomonadaceae</taxon>
        <taxon>Pseudomonas</taxon>
    </lineage>
</organism>